<sequence>MKSRGTKSKAVKFIDRNRKYFFAIIAGLGFTNVVLLAVSYLVYPGYLDHGEPNMALISWRLLDGLPAYLGFDSPFLVSNVYGPLTYSSQALSFWLFGSTILPGKVVSFLAAVLIPVFVFLSHRHKGFEAAAAGAIFASALMLFLVPFSIWTRPEPLMALLGVIAVWSANASDPKKPEWGKSAVIAVTASLAVGMKLHAGIYFAPVVIFHCLNGNRGFKTFAAMAGVGLTVVLLPFAFSVFPISDFWAWIFHHLKKDSLSQFVFKHVRYGFIYASPALFYLAASRWSGKSHSLAEKVYFGVFMACLFATLFPAMKVGAGTYYFYPFLAVLLDQILRHAVRVKKHKKGIWGLFGVLTAILLVTSIPTQKRFFRALHWQEVEAVQSEIRAIMAAYPDRTIEMGVGQDVRTYPRTFYRTLLVMAGHPYTIDAGPAMEMNMWKIPLSDDLLSMIRGCNTDIWLIPKDEKPFAMIGYYGVPTLDRAFANTFLASYTKLKSFDYFDVWACNN</sequence>
<keyword evidence="1" id="KW-1133">Transmembrane helix</keyword>
<evidence type="ECO:0008006" key="3">
    <source>
        <dbReference type="Google" id="ProtNLM"/>
    </source>
</evidence>
<feature type="transmembrane region" description="Helical" evidence="1">
    <location>
        <begin position="93"/>
        <end position="120"/>
    </location>
</feature>
<keyword evidence="1" id="KW-0812">Transmembrane</keyword>
<feature type="transmembrane region" description="Helical" evidence="1">
    <location>
        <begin position="20"/>
        <end position="43"/>
    </location>
</feature>
<feature type="transmembrane region" description="Helical" evidence="1">
    <location>
        <begin position="318"/>
        <end position="334"/>
    </location>
</feature>
<organism evidence="2">
    <name type="scientific">uncultured marine thaumarchaeote KM3_70_D07</name>
    <dbReference type="NCBI Taxonomy" id="1456252"/>
    <lineage>
        <taxon>Archaea</taxon>
        <taxon>Nitrososphaerota</taxon>
        <taxon>environmental samples</taxon>
    </lineage>
</organism>
<name>A0A075HM40_9ARCH</name>
<evidence type="ECO:0000313" key="2">
    <source>
        <dbReference type="EMBL" id="AIF15472.1"/>
    </source>
</evidence>
<feature type="transmembrane region" description="Helical" evidence="1">
    <location>
        <begin position="220"/>
        <end position="242"/>
    </location>
</feature>
<evidence type="ECO:0000256" key="1">
    <source>
        <dbReference type="SAM" id="Phobius"/>
    </source>
</evidence>
<feature type="transmembrane region" description="Helical" evidence="1">
    <location>
        <begin position="262"/>
        <end position="282"/>
    </location>
</feature>
<proteinExistence type="predicted"/>
<feature type="transmembrane region" description="Helical" evidence="1">
    <location>
        <begin position="294"/>
        <end position="312"/>
    </location>
</feature>
<keyword evidence="1" id="KW-0472">Membrane</keyword>
<feature type="transmembrane region" description="Helical" evidence="1">
    <location>
        <begin position="346"/>
        <end position="364"/>
    </location>
</feature>
<dbReference type="EMBL" id="KF901029">
    <property type="protein sequence ID" value="AIF15472.1"/>
    <property type="molecule type" value="Genomic_DNA"/>
</dbReference>
<reference evidence="2" key="1">
    <citation type="journal article" date="2014" name="Genome Biol. Evol.">
        <title>Pangenome evidence for extensive interdomain horizontal transfer affecting lineage core and shell genes in uncultured planktonic thaumarchaeota and euryarchaeota.</title>
        <authorList>
            <person name="Deschamps P."/>
            <person name="Zivanovic Y."/>
            <person name="Moreira D."/>
            <person name="Rodriguez-Valera F."/>
            <person name="Lopez-Garcia P."/>
        </authorList>
    </citation>
    <scope>NUCLEOTIDE SEQUENCE</scope>
</reference>
<feature type="transmembrane region" description="Helical" evidence="1">
    <location>
        <begin position="182"/>
        <end position="208"/>
    </location>
</feature>
<dbReference type="AlphaFoldDB" id="A0A075HM40"/>
<accession>A0A075HM40</accession>
<feature type="transmembrane region" description="Helical" evidence="1">
    <location>
        <begin position="127"/>
        <end position="150"/>
    </location>
</feature>
<protein>
    <recommendedName>
        <fullName evidence="3">Glycosyltransferase RgtA/B/C/D-like domain-containing protein</fullName>
    </recommendedName>
</protein>